<dbReference type="Proteomes" id="UP001341840">
    <property type="component" value="Unassembled WGS sequence"/>
</dbReference>
<reference evidence="2 3" key="1">
    <citation type="journal article" date="2023" name="Plants (Basel)">
        <title>Bridging the Gap: Combining Genomics and Transcriptomics Approaches to Understand Stylosanthes scabra, an Orphan Legume from the Brazilian Caatinga.</title>
        <authorList>
            <person name="Ferreira-Neto J.R.C."/>
            <person name="da Silva M.D."/>
            <person name="Binneck E."/>
            <person name="de Melo N.F."/>
            <person name="da Silva R.H."/>
            <person name="de Melo A.L.T.M."/>
            <person name="Pandolfi V."/>
            <person name="Bustamante F.O."/>
            <person name="Brasileiro-Vidal A.C."/>
            <person name="Benko-Iseppon A.M."/>
        </authorList>
    </citation>
    <scope>NUCLEOTIDE SEQUENCE [LARGE SCALE GENOMIC DNA]</scope>
    <source>
        <tissue evidence="2">Leaves</tissue>
    </source>
</reference>
<proteinExistence type="predicted"/>
<dbReference type="Pfam" id="PF24869">
    <property type="entry name" value="DUF7734"/>
    <property type="match status" value="1"/>
</dbReference>
<keyword evidence="3" id="KW-1185">Reference proteome</keyword>
<protein>
    <recommendedName>
        <fullName evidence="1">DUF7734 domain-containing protein</fullName>
    </recommendedName>
</protein>
<evidence type="ECO:0000259" key="1">
    <source>
        <dbReference type="Pfam" id="PF24869"/>
    </source>
</evidence>
<sequence>MLPTALPIVSKLGSSTILLFPFSIPSSLKDIPAHDDVNLSRHLSILDLKKRRGMSLLCEARRQIRYDDGDIDDDDDGYGHNKEIAMLEYYSQSARGEVLLVHAIVDQEEVDVLIFRGFSSSLSYTTSPDLTRSILPERAVIKSIDRIKGPFDPNNIVYLQKDVTWEDFKKNLLSN</sequence>
<feature type="domain" description="DUF7734" evidence="1">
    <location>
        <begin position="85"/>
        <end position="172"/>
    </location>
</feature>
<evidence type="ECO:0000313" key="2">
    <source>
        <dbReference type="EMBL" id="MED6127539.1"/>
    </source>
</evidence>
<dbReference type="InterPro" id="IPR056636">
    <property type="entry name" value="DUF7734"/>
</dbReference>
<dbReference type="PANTHER" id="PTHR36729">
    <property type="entry name" value="EXPRESSED PROTEIN"/>
    <property type="match status" value="1"/>
</dbReference>
<organism evidence="2 3">
    <name type="scientific">Stylosanthes scabra</name>
    <dbReference type="NCBI Taxonomy" id="79078"/>
    <lineage>
        <taxon>Eukaryota</taxon>
        <taxon>Viridiplantae</taxon>
        <taxon>Streptophyta</taxon>
        <taxon>Embryophyta</taxon>
        <taxon>Tracheophyta</taxon>
        <taxon>Spermatophyta</taxon>
        <taxon>Magnoliopsida</taxon>
        <taxon>eudicotyledons</taxon>
        <taxon>Gunneridae</taxon>
        <taxon>Pentapetalae</taxon>
        <taxon>rosids</taxon>
        <taxon>fabids</taxon>
        <taxon>Fabales</taxon>
        <taxon>Fabaceae</taxon>
        <taxon>Papilionoideae</taxon>
        <taxon>50 kb inversion clade</taxon>
        <taxon>dalbergioids sensu lato</taxon>
        <taxon>Dalbergieae</taxon>
        <taxon>Pterocarpus clade</taxon>
        <taxon>Stylosanthes</taxon>
    </lineage>
</organism>
<evidence type="ECO:0000313" key="3">
    <source>
        <dbReference type="Proteomes" id="UP001341840"/>
    </source>
</evidence>
<gene>
    <name evidence="2" type="ORF">PIB30_088951</name>
</gene>
<dbReference type="EMBL" id="JASCZI010031846">
    <property type="protein sequence ID" value="MED6127539.1"/>
    <property type="molecule type" value="Genomic_DNA"/>
</dbReference>
<name>A0ABU6RUB4_9FABA</name>
<accession>A0ABU6RUB4</accession>
<comment type="caution">
    <text evidence="2">The sequence shown here is derived from an EMBL/GenBank/DDBJ whole genome shotgun (WGS) entry which is preliminary data.</text>
</comment>
<dbReference type="PANTHER" id="PTHR36729:SF2">
    <property type="entry name" value="EXPRESSED PROTEIN"/>
    <property type="match status" value="1"/>
</dbReference>